<evidence type="ECO:0000256" key="5">
    <source>
        <dbReference type="ARBA" id="ARBA00022960"/>
    </source>
</evidence>
<evidence type="ECO:0000256" key="15">
    <source>
        <dbReference type="ARBA" id="ARBA00049902"/>
    </source>
</evidence>
<name>A0A1I5XX70_9BACI</name>
<evidence type="ECO:0000256" key="13">
    <source>
        <dbReference type="ARBA" id="ARBA00041418"/>
    </source>
</evidence>
<protein>
    <recommendedName>
        <fullName evidence="12">Probable peptidoglycan glycosyltransferase FtsW</fullName>
        <ecNumber evidence="14">2.4.99.28</ecNumber>
    </recommendedName>
    <alternativeName>
        <fullName evidence="13">Cell division protein FtsW</fullName>
    </alternativeName>
    <alternativeName>
        <fullName evidence="10">Cell wall polymerase</fullName>
    </alternativeName>
    <alternativeName>
        <fullName evidence="9">Peptidoglycan polymerase</fullName>
    </alternativeName>
</protein>
<dbReference type="GeneID" id="93709842"/>
<dbReference type="EC" id="2.4.99.28" evidence="14"/>
<evidence type="ECO:0000256" key="10">
    <source>
        <dbReference type="ARBA" id="ARBA00033270"/>
    </source>
</evidence>
<accession>A0A1I5XX70</accession>
<dbReference type="PANTHER" id="PTHR30474:SF2">
    <property type="entry name" value="PEPTIDOGLYCAN GLYCOSYLTRANSFERASE FTSW-RELATED"/>
    <property type="match status" value="1"/>
</dbReference>
<keyword evidence="19" id="KW-1185">Reference proteome</keyword>
<evidence type="ECO:0000256" key="2">
    <source>
        <dbReference type="ARBA" id="ARBA00022676"/>
    </source>
</evidence>
<keyword evidence="18" id="KW-0131">Cell cycle</keyword>
<keyword evidence="2" id="KW-0328">Glycosyltransferase</keyword>
<dbReference type="Pfam" id="PF01098">
    <property type="entry name" value="FTSW_RODA_SPOVE"/>
    <property type="match status" value="1"/>
</dbReference>
<dbReference type="PROSITE" id="PS00428">
    <property type="entry name" value="FTSW_RODA_SPOVE"/>
    <property type="match status" value="1"/>
</dbReference>
<feature type="transmembrane region" description="Helical" evidence="17">
    <location>
        <begin position="271"/>
        <end position="297"/>
    </location>
</feature>
<gene>
    <name evidence="18" type="ORF">SAMN02745910_01110</name>
</gene>
<comment type="subcellular location">
    <subcellularLocation>
        <location evidence="1">Membrane</location>
        <topology evidence="1">Multi-pass membrane protein</topology>
    </subcellularLocation>
</comment>
<evidence type="ECO:0000256" key="16">
    <source>
        <dbReference type="ARBA" id="ARBA00049966"/>
    </source>
</evidence>
<dbReference type="InterPro" id="IPR001182">
    <property type="entry name" value="FtsW/RodA"/>
</dbReference>
<sequence>MFKKMFRNYDYSIIIALVLLCSIGLVMVYSASVITAVSRYDFAPDHFYQRQKLSLIIGALVFFVTMIIPYQLYARFIKGILALVVVGLFLVSIFGHVSNNAASWLRFGGLSIQPSEFVKLAIVLYLAMVLEKRQPYLNDFKRAFTGPVLIVIFLTGLIAVQPDFGTAMIVVGIAAAVLLCSGIDKYTFRKFLALGVGSVLVILPIAWMSGYISATRIARVTTMLDPFKDASGDGFQLVNAYIAMGSGGFFGAGLGQSVQKYGYLPESHTDAIIAIIAEELGFVGVATVLFLLAFIIIKTLLLAKKCQDVYGSLICIGIATTIGIQAFFNLGGITGVIPLTGVPLPFVSYGGTSILLLLASMGIVVNISMFTNYRSKKAEGEESPLRAVDSKTERSF</sequence>
<organism evidence="18 19">
    <name type="scientific">Priestia endophytica DSM 13796</name>
    <dbReference type="NCBI Taxonomy" id="1121089"/>
    <lineage>
        <taxon>Bacteria</taxon>
        <taxon>Bacillati</taxon>
        <taxon>Bacillota</taxon>
        <taxon>Bacilli</taxon>
        <taxon>Bacillales</taxon>
        <taxon>Bacillaceae</taxon>
        <taxon>Priestia</taxon>
    </lineage>
</organism>
<keyword evidence="8 17" id="KW-0472">Membrane</keyword>
<dbReference type="PANTHER" id="PTHR30474">
    <property type="entry name" value="CELL CYCLE PROTEIN"/>
    <property type="match status" value="1"/>
</dbReference>
<evidence type="ECO:0000256" key="3">
    <source>
        <dbReference type="ARBA" id="ARBA00022679"/>
    </source>
</evidence>
<comment type="catalytic activity">
    <reaction evidence="15">
        <text>[GlcNAc-(1-&gt;4)-Mur2Ac(oyl-L-Ala-gamma-D-Glu-L-Lys-D-Ala-D-Ala)](n)-di-trans,octa-cis-undecaprenyl diphosphate + beta-D-GlcNAc-(1-&gt;4)-Mur2Ac(oyl-L-Ala-gamma-D-Glu-L-Lys-D-Ala-D-Ala)-di-trans,octa-cis-undecaprenyl diphosphate = [GlcNAc-(1-&gt;4)-Mur2Ac(oyl-L-Ala-gamma-D-Glu-L-Lys-D-Ala-D-Ala)](n+1)-di-trans,octa-cis-undecaprenyl diphosphate + di-trans,octa-cis-undecaprenyl diphosphate + H(+)</text>
        <dbReference type="Rhea" id="RHEA:23708"/>
        <dbReference type="Rhea" id="RHEA-COMP:9602"/>
        <dbReference type="Rhea" id="RHEA-COMP:9603"/>
        <dbReference type="ChEBI" id="CHEBI:15378"/>
        <dbReference type="ChEBI" id="CHEBI:58405"/>
        <dbReference type="ChEBI" id="CHEBI:60033"/>
        <dbReference type="ChEBI" id="CHEBI:78435"/>
        <dbReference type="EC" id="2.4.99.28"/>
    </reaction>
</comment>
<evidence type="ECO:0000313" key="18">
    <source>
        <dbReference type="EMBL" id="SFQ36525.1"/>
    </source>
</evidence>
<evidence type="ECO:0000256" key="4">
    <source>
        <dbReference type="ARBA" id="ARBA00022692"/>
    </source>
</evidence>
<feature type="transmembrane region" description="Helical" evidence="17">
    <location>
        <begin position="191"/>
        <end position="214"/>
    </location>
</feature>
<dbReference type="RefSeq" id="WP_061803558.1">
    <property type="nucleotide sequence ID" value="NZ_FOXX01000002.1"/>
</dbReference>
<comment type="similarity">
    <text evidence="11">Belongs to the SEDS family. FtsW subfamily.</text>
</comment>
<keyword evidence="6" id="KW-0573">Peptidoglycan synthesis</keyword>
<dbReference type="InterPro" id="IPR018365">
    <property type="entry name" value="Cell_cycle_FtsW-rel_CS"/>
</dbReference>
<evidence type="ECO:0000256" key="14">
    <source>
        <dbReference type="ARBA" id="ARBA00044770"/>
    </source>
</evidence>
<feature type="transmembrane region" description="Helical" evidence="17">
    <location>
        <begin position="80"/>
        <end position="98"/>
    </location>
</feature>
<evidence type="ECO:0000256" key="1">
    <source>
        <dbReference type="ARBA" id="ARBA00004141"/>
    </source>
</evidence>
<evidence type="ECO:0000313" key="19">
    <source>
        <dbReference type="Proteomes" id="UP000182762"/>
    </source>
</evidence>
<feature type="transmembrane region" description="Helical" evidence="17">
    <location>
        <begin position="12"/>
        <end position="33"/>
    </location>
</feature>
<keyword evidence="5" id="KW-0133">Cell shape</keyword>
<evidence type="ECO:0000256" key="7">
    <source>
        <dbReference type="ARBA" id="ARBA00022989"/>
    </source>
</evidence>
<evidence type="ECO:0000256" key="6">
    <source>
        <dbReference type="ARBA" id="ARBA00022984"/>
    </source>
</evidence>
<proteinExistence type="inferred from homology"/>
<evidence type="ECO:0000256" key="9">
    <source>
        <dbReference type="ARBA" id="ARBA00032370"/>
    </source>
</evidence>
<dbReference type="EMBL" id="FOXX01000002">
    <property type="protein sequence ID" value="SFQ36525.1"/>
    <property type="molecule type" value="Genomic_DNA"/>
</dbReference>
<feature type="transmembrane region" description="Helical" evidence="17">
    <location>
        <begin position="142"/>
        <end position="160"/>
    </location>
</feature>
<keyword evidence="18" id="KW-0132">Cell division</keyword>
<dbReference type="Proteomes" id="UP000182762">
    <property type="component" value="Unassembled WGS sequence"/>
</dbReference>
<keyword evidence="4 17" id="KW-0812">Transmembrane</keyword>
<evidence type="ECO:0000256" key="11">
    <source>
        <dbReference type="ARBA" id="ARBA00038053"/>
    </source>
</evidence>
<feature type="transmembrane region" description="Helical" evidence="17">
    <location>
        <begin position="348"/>
        <end position="367"/>
    </location>
</feature>
<keyword evidence="3" id="KW-0808">Transferase</keyword>
<dbReference type="GO" id="GO:0051301">
    <property type="term" value="P:cell division"/>
    <property type="evidence" value="ECO:0007669"/>
    <property type="project" value="UniProtKB-KW"/>
</dbReference>
<feature type="transmembrane region" description="Helical" evidence="17">
    <location>
        <begin position="309"/>
        <end position="328"/>
    </location>
</feature>
<feature type="transmembrane region" description="Helical" evidence="17">
    <location>
        <begin position="53"/>
        <end position="73"/>
    </location>
</feature>
<keyword evidence="7 17" id="KW-1133">Transmembrane helix</keyword>
<feature type="transmembrane region" description="Helical" evidence="17">
    <location>
        <begin position="166"/>
        <end position="184"/>
    </location>
</feature>
<feature type="transmembrane region" description="Helical" evidence="17">
    <location>
        <begin position="110"/>
        <end position="130"/>
    </location>
</feature>
<evidence type="ECO:0000256" key="12">
    <source>
        <dbReference type="ARBA" id="ARBA00041185"/>
    </source>
</evidence>
<evidence type="ECO:0000256" key="17">
    <source>
        <dbReference type="SAM" id="Phobius"/>
    </source>
</evidence>
<evidence type="ECO:0000256" key="8">
    <source>
        <dbReference type="ARBA" id="ARBA00023136"/>
    </source>
</evidence>
<comment type="caution">
    <text evidence="18">The sequence shown here is derived from an EMBL/GenBank/DDBJ whole genome shotgun (WGS) entry which is preliminary data.</text>
</comment>
<comment type="function">
    <text evidence="16">Peptidoglycan polymerase that is essential for cell division.</text>
</comment>
<reference evidence="18 19" key="1">
    <citation type="submission" date="2016-10" db="EMBL/GenBank/DDBJ databases">
        <authorList>
            <person name="Varghese N."/>
            <person name="Submissions S."/>
        </authorList>
    </citation>
    <scope>NUCLEOTIDE SEQUENCE [LARGE SCALE GENOMIC DNA]</scope>
    <source>
        <strain evidence="18 19">DSM 13796</strain>
    </source>
</reference>